<dbReference type="Pfam" id="PF06203">
    <property type="entry name" value="CCT"/>
    <property type="match status" value="1"/>
</dbReference>
<dbReference type="Proteomes" id="UP001189122">
    <property type="component" value="Unassembled WGS sequence"/>
</dbReference>
<evidence type="ECO:0000313" key="13">
    <source>
        <dbReference type="Proteomes" id="UP001189122"/>
    </source>
</evidence>
<dbReference type="GO" id="GO:0005634">
    <property type="term" value="C:nucleus"/>
    <property type="evidence" value="ECO:0007669"/>
    <property type="project" value="UniProtKB-SubCell"/>
</dbReference>
<dbReference type="GO" id="GO:0009909">
    <property type="term" value="P:regulation of flower development"/>
    <property type="evidence" value="ECO:0007669"/>
    <property type="project" value="InterPro"/>
</dbReference>
<dbReference type="Pfam" id="PF00643">
    <property type="entry name" value="zf-B_box"/>
    <property type="match status" value="1"/>
</dbReference>
<reference evidence="12 13" key="1">
    <citation type="submission" date="2019-12" db="EMBL/GenBank/DDBJ databases">
        <authorList>
            <person name="Scholz U."/>
            <person name="Mascher M."/>
            <person name="Fiebig A."/>
        </authorList>
    </citation>
    <scope>NUCLEOTIDE SEQUENCE</scope>
</reference>
<dbReference type="InterPro" id="IPR000315">
    <property type="entry name" value="Znf_B-box"/>
</dbReference>
<evidence type="ECO:0000256" key="2">
    <source>
        <dbReference type="ARBA" id="ARBA00010024"/>
    </source>
</evidence>
<dbReference type="GO" id="GO:0008270">
    <property type="term" value="F:zinc ion binding"/>
    <property type="evidence" value="ECO:0007669"/>
    <property type="project" value="UniProtKB-KW"/>
</dbReference>
<dbReference type="PROSITE" id="PS51017">
    <property type="entry name" value="CCT"/>
    <property type="match status" value="1"/>
</dbReference>
<dbReference type="PANTHER" id="PTHR31319">
    <property type="entry name" value="ZINC FINGER PROTEIN CONSTANS-LIKE 4"/>
    <property type="match status" value="1"/>
</dbReference>
<dbReference type="EMBL" id="CACRZD030000006">
    <property type="protein sequence ID" value="CAA6661857.1"/>
    <property type="molecule type" value="Genomic_DNA"/>
</dbReference>
<name>A0A7I8IV36_SPIIN</name>
<evidence type="ECO:0000256" key="3">
    <source>
        <dbReference type="ARBA" id="ARBA00022723"/>
    </source>
</evidence>
<keyword evidence="4 7" id="KW-0863">Zinc-finger</keyword>
<feature type="domain" description="CCT" evidence="11">
    <location>
        <begin position="170"/>
        <end position="212"/>
    </location>
</feature>
<evidence type="ECO:0000256" key="5">
    <source>
        <dbReference type="ARBA" id="ARBA00022833"/>
    </source>
</evidence>
<accession>A0A7I8IV36</accession>
<gene>
    <name evidence="12" type="ORF">SI7747_06008251</name>
</gene>
<feature type="region of interest" description="Disordered" evidence="9">
    <location>
        <begin position="86"/>
        <end position="119"/>
    </location>
</feature>
<evidence type="ECO:0000313" key="12">
    <source>
        <dbReference type="EMBL" id="CAA2622200.1"/>
    </source>
</evidence>
<dbReference type="PROSITE" id="PS50119">
    <property type="entry name" value="ZF_BBOX"/>
    <property type="match status" value="2"/>
</dbReference>
<dbReference type="InterPro" id="IPR045281">
    <property type="entry name" value="CONSTANS-like"/>
</dbReference>
<dbReference type="InterPro" id="IPR010402">
    <property type="entry name" value="CCT_domain"/>
</dbReference>
<proteinExistence type="inferred from homology"/>
<comment type="subcellular location">
    <subcellularLocation>
        <location evidence="1 8">Nucleus</location>
    </subcellularLocation>
</comment>
<dbReference type="EMBL" id="LR743593">
    <property type="protein sequence ID" value="CAA2622200.1"/>
    <property type="molecule type" value="Genomic_DNA"/>
</dbReference>
<dbReference type="SMART" id="SM00336">
    <property type="entry name" value="BBOX"/>
    <property type="match status" value="2"/>
</dbReference>
<evidence type="ECO:0000256" key="6">
    <source>
        <dbReference type="ARBA" id="ARBA00023242"/>
    </source>
</evidence>
<dbReference type="InterPro" id="IPR049808">
    <property type="entry name" value="CONSTANS-like_Bbox1"/>
</dbReference>
<feature type="domain" description="B box-type" evidence="10">
    <location>
        <begin position="1"/>
        <end position="48"/>
    </location>
</feature>
<feature type="domain" description="B box-type" evidence="10">
    <location>
        <begin position="44"/>
        <end position="91"/>
    </location>
</feature>
<dbReference type="AlphaFoldDB" id="A0A7I8IV36"/>
<evidence type="ECO:0000259" key="10">
    <source>
        <dbReference type="PROSITE" id="PS50119"/>
    </source>
</evidence>
<keyword evidence="5" id="KW-0862">Zinc</keyword>
<evidence type="ECO:0000256" key="4">
    <source>
        <dbReference type="ARBA" id="ARBA00022771"/>
    </source>
</evidence>
<evidence type="ECO:0000256" key="8">
    <source>
        <dbReference type="PROSITE-ProRule" id="PRU00357"/>
    </source>
</evidence>
<evidence type="ECO:0000256" key="7">
    <source>
        <dbReference type="PROSITE-ProRule" id="PRU00024"/>
    </source>
</evidence>
<dbReference type="PANTHER" id="PTHR31319:SF77">
    <property type="entry name" value="ZINC FINGER PROTEIN CONSTANS-LIKE 4"/>
    <property type="match status" value="1"/>
</dbReference>
<evidence type="ECO:0000259" key="11">
    <source>
        <dbReference type="PROSITE" id="PS51017"/>
    </source>
</evidence>
<keyword evidence="3" id="KW-0479">Metal-binding</keyword>
<dbReference type="GO" id="GO:0003700">
    <property type="term" value="F:DNA-binding transcription factor activity"/>
    <property type="evidence" value="ECO:0007669"/>
    <property type="project" value="TreeGrafter"/>
</dbReference>
<evidence type="ECO:0000256" key="9">
    <source>
        <dbReference type="SAM" id="MobiDB-lite"/>
    </source>
</evidence>
<dbReference type="CDD" id="cd19821">
    <property type="entry name" value="Bbox1_BBX-like"/>
    <property type="match status" value="2"/>
</dbReference>
<protein>
    <submittedName>
        <fullName evidence="12">Uncharacterized protein</fullName>
    </submittedName>
</protein>
<comment type="similarity">
    <text evidence="2">Belongs to the CONSTANS family.</text>
</comment>
<evidence type="ECO:0000256" key="1">
    <source>
        <dbReference type="ARBA" id="ARBA00004123"/>
    </source>
</evidence>
<sequence>MAARECDSCNGATAVLFCRADSAFLCAACDGVVHGANRFASRHERVRICEVCEQAPAAVFCKADAAMLCAACDADVHSANPLARRHHRQPVVPFRDSPPPPASSSPGGEPTGAGAGAGDFETAPPVKLRFLIPCLQMSSSEVGTVPEASATAEVTNPYGAATAAALGTAREARLMRYREKRSNRRFEKTIRYASRKAYAETRPRVKGRFAKRAAAEEPEFTYPAAAAAAAAGGAAGYLTADYDYAVVPSL</sequence>
<keyword evidence="13" id="KW-1185">Reference proteome</keyword>
<keyword evidence="6 8" id="KW-0539">Nucleus</keyword>
<organism evidence="12">
    <name type="scientific">Spirodela intermedia</name>
    <name type="common">Intermediate duckweed</name>
    <dbReference type="NCBI Taxonomy" id="51605"/>
    <lineage>
        <taxon>Eukaryota</taxon>
        <taxon>Viridiplantae</taxon>
        <taxon>Streptophyta</taxon>
        <taxon>Embryophyta</taxon>
        <taxon>Tracheophyta</taxon>
        <taxon>Spermatophyta</taxon>
        <taxon>Magnoliopsida</taxon>
        <taxon>Liliopsida</taxon>
        <taxon>Araceae</taxon>
        <taxon>Lemnoideae</taxon>
        <taxon>Spirodela</taxon>
    </lineage>
</organism>